<keyword evidence="1" id="KW-0472">Membrane</keyword>
<accession>A0A397SY36</accession>
<evidence type="ECO:0000313" key="2">
    <source>
        <dbReference type="EMBL" id="RIA87831.1"/>
    </source>
</evidence>
<organism evidence="2 3">
    <name type="scientific">Glomus cerebriforme</name>
    <dbReference type="NCBI Taxonomy" id="658196"/>
    <lineage>
        <taxon>Eukaryota</taxon>
        <taxon>Fungi</taxon>
        <taxon>Fungi incertae sedis</taxon>
        <taxon>Mucoromycota</taxon>
        <taxon>Glomeromycotina</taxon>
        <taxon>Glomeromycetes</taxon>
        <taxon>Glomerales</taxon>
        <taxon>Glomeraceae</taxon>
        <taxon>Glomus</taxon>
    </lineage>
</organism>
<proteinExistence type="predicted"/>
<evidence type="ECO:0000256" key="1">
    <source>
        <dbReference type="SAM" id="Phobius"/>
    </source>
</evidence>
<dbReference type="EMBL" id="QKYT01000290">
    <property type="protein sequence ID" value="RIA87831.1"/>
    <property type="molecule type" value="Genomic_DNA"/>
</dbReference>
<feature type="transmembrane region" description="Helical" evidence="1">
    <location>
        <begin position="28"/>
        <end position="50"/>
    </location>
</feature>
<comment type="caution">
    <text evidence="2">The sequence shown here is derived from an EMBL/GenBank/DDBJ whole genome shotgun (WGS) entry which is preliminary data.</text>
</comment>
<gene>
    <name evidence="2" type="ORF">C1645_853631</name>
</gene>
<keyword evidence="1" id="KW-1133">Transmembrane helix</keyword>
<reference evidence="2 3" key="1">
    <citation type="submission" date="2018-06" db="EMBL/GenBank/DDBJ databases">
        <title>Comparative genomics reveals the genomic features of Rhizophagus irregularis, R. cerebriforme, R. diaphanum and Gigaspora rosea, and their symbiotic lifestyle signature.</title>
        <authorList>
            <person name="Morin E."/>
            <person name="San Clemente H."/>
            <person name="Chen E.C.H."/>
            <person name="De La Providencia I."/>
            <person name="Hainaut M."/>
            <person name="Kuo A."/>
            <person name="Kohler A."/>
            <person name="Murat C."/>
            <person name="Tang N."/>
            <person name="Roy S."/>
            <person name="Loubradou J."/>
            <person name="Henrissat B."/>
            <person name="Grigoriev I.V."/>
            <person name="Corradi N."/>
            <person name="Roux C."/>
            <person name="Martin F.M."/>
        </authorList>
    </citation>
    <scope>NUCLEOTIDE SEQUENCE [LARGE SCALE GENOMIC DNA]</scope>
    <source>
        <strain evidence="2 3">DAOM 227022</strain>
    </source>
</reference>
<keyword evidence="1" id="KW-0812">Transmembrane</keyword>
<dbReference type="Proteomes" id="UP000265703">
    <property type="component" value="Unassembled WGS sequence"/>
</dbReference>
<dbReference type="AlphaFoldDB" id="A0A397SY36"/>
<keyword evidence="3" id="KW-1185">Reference proteome</keyword>
<protein>
    <submittedName>
        <fullName evidence="2">Uncharacterized protein</fullName>
    </submittedName>
</protein>
<name>A0A397SY36_9GLOM</name>
<feature type="transmembrane region" description="Helical" evidence="1">
    <location>
        <begin position="56"/>
        <end position="73"/>
    </location>
</feature>
<sequence length="74" mass="8792">MVCTVIKSKNTNSITIFCFKNRNSIINYFDLTNILQSTILLHFFLVLKIFLLQLEFQDVINFLLHLILIFHVFL</sequence>
<evidence type="ECO:0000313" key="3">
    <source>
        <dbReference type="Proteomes" id="UP000265703"/>
    </source>
</evidence>